<dbReference type="AlphaFoldDB" id="S9S1J5"/>
<dbReference type="Proteomes" id="UP000015347">
    <property type="component" value="Unassembled WGS sequence"/>
</dbReference>
<name>S9S1J5_9RHOB</name>
<keyword evidence="2" id="KW-1185">Reference proteome</keyword>
<sequence length="127" mass="14361">MGLTEESYFHAVVETVLYGIDPKMFELFHFGSMAAVDTEQELDSRVFMRDIADREGHIEVLEARLDRYEEWTSSLVVNSEILKSLEARDLPVFIVNDALYQGFAGAEDLVSAIRSAKGEEILKSRGQ</sequence>
<comment type="caution">
    <text evidence="1">The sequence shown here is derived from an EMBL/GenBank/DDBJ whole genome shotgun (WGS) entry which is preliminary data.</text>
</comment>
<reference evidence="2" key="1">
    <citation type="journal article" date="2014" name="Stand. Genomic Sci.">
        <title>Genome sequence of the exopolysaccharide-producing Salipiger mucosus type strain (DSM 16094(T)), a moderately halophilic member of the Roseobacter clade.</title>
        <authorList>
            <person name="Riedel T."/>
            <person name="Spring S."/>
            <person name="Fiebig A."/>
            <person name="Petersen J."/>
            <person name="Kyrpides N.C."/>
            <person name="Goker M."/>
            <person name="Klenk H.P."/>
        </authorList>
    </citation>
    <scope>NUCLEOTIDE SEQUENCE [LARGE SCALE GENOMIC DNA]</scope>
    <source>
        <strain evidence="2">DSM 16094</strain>
    </source>
</reference>
<organism evidence="1 2">
    <name type="scientific">Salipiger mucosus DSM 16094</name>
    <dbReference type="NCBI Taxonomy" id="1123237"/>
    <lineage>
        <taxon>Bacteria</taxon>
        <taxon>Pseudomonadati</taxon>
        <taxon>Pseudomonadota</taxon>
        <taxon>Alphaproteobacteria</taxon>
        <taxon>Rhodobacterales</taxon>
        <taxon>Roseobacteraceae</taxon>
        <taxon>Salipiger</taxon>
    </lineage>
</organism>
<evidence type="ECO:0000313" key="1">
    <source>
        <dbReference type="EMBL" id="EPX84070.1"/>
    </source>
</evidence>
<dbReference type="EMBL" id="APVH01000013">
    <property type="protein sequence ID" value="EPX84070.1"/>
    <property type="molecule type" value="Genomic_DNA"/>
</dbReference>
<dbReference type="HOGENOM" id="CLU_1968989_0_0_5"/>
<evidence type="ECO:0000313" key="2">
    <source>
        <dbReference type="Proteomes" id="UP000015347"/>
    </source>
</evidence>
<gene>
    <name evidence="1" type="ORF">Salmuc_01845</name>
</gene>
<protein>
    <recommendedName>
        <fullName evidence="3">DSBA-like thioredoxin domain-containing protein</fullName>
    </recommendedName>
</protein>
<accession>S9S1J5</accession>
<proteinExistence type="predicted"/>
<evidence type="ECO:0008006" key="3">
    <source>
        <dbReference type="Google" id="ProtNLM"/>
    </source>
</evidence>